<keyword evidence="8" id="KW-1015">Disulfide bond</keyword>
<keyword evidence="6" id="KW-0406">Ion transport</keyword>
<organism evidence="18 19">
    <name type="scientific">Parastrongyloides trichosuri</name>
    <name type="common">Possum-specific nematode worm</name>
    <dbReference type="NCBI Taxonomy" id="131310"/>
    <lineage>
        <taxon>Eukaryota</taxon>
        <taxon>Metazoa</taxon>
        <taxon>Ecdysozoa</taxon>
        <taxon>Nematoda</taxon>
        <taxon>Chromadorea</taxon>
        <taxon>Rhabditida</taxon>
        <taxon>Tylenchina</taxon>
        <taxon>Panagrolaimomorpha</taxon>
        <taxon>Strongyloidoidea</taxon>
        <taxon>Strongyloididae</taxon>
        <taxon>Parastrongyloides</taxon>
    </lineage>
</organism>
<evidence type="ECO:0000256" key="6">
    <source>
        <dbReference type="ARBA" id="ARBA00023065"/>
    </source>
</evidence>
<reference evidence="19" key="1">
    <citation type="submission" date="2017-02" db="UniProtKB">
        <authorList>
            <consortium name="WormBaseParasite"/>
        </authorList>
    </citation>
    <scope>IDENTIFICATION</scope>
</reference>
<dbReference type="FunFam" id="2.70.170.10:FF:000044">
    <property type="entry name" value="AcetylCholine Receptor"/>
    <property type="match status" value="1"/>
</dbReference>
<dbReference type="PRINTS" id="PR00254">
    <property type="entry name" value="NICOTINICR"/>
</dbReference>
<keyword evidence="11" id="KW-1071">Ligand-gated ion channel</keyword>
<evidence type="ECO:0000256" key="3">
    <source>
        <dbReference type="ARBA" id="ARBA00022692"/>
    </source>
</evidence>
<dbReference type="Pfam" id="PF02932">
    <property type="entry name" value="Neur_chan_memb"/>
    <property type="match status" value="1"/>
</dbReference>
<feature type="domain" description="Neurotransmitter-gated ion-channel ligand-binding" evidence="16">
    <location>
        <begin position="21"/>
        <end position="244"/>
    </location>
</feature>
<dbReference type="Gene3D" id="2.70.170.10">
    <property type="entry name" value="Neurotransmitter-gated ion-channel ligand-binding domain"/>
    <property type="match status" value="1"/>
</dbReference>
<evidence type="ECO:0000256" key="9">
    <source>
        <dbReference type="ARBA" id="ARBA00023170"/>
    </source>
</evidence>
<keyword evidence="10" id="KW-0325">Glycoprotein</keyword>
<keyword evidence="2" id="KW-1003">Cell membrane</keyword>
<keyword evidence="9" id="KW-0675">Receptor</keyword>
<protein>
    <submittedName>
        <fullName evidence="19">Neur_chan_LBD domain-containing protein</fullName>
    </submittedName>
</protein>
<dbReference type="GO" id="GO:0004888">
    <property type="term" value="F:transmembrane signaling receptor activity"/>
    <property type="evidence" value="ECO:0007669"/>
    <property type="project" value="InterPro"/>
</dbReference>
<evidence type="ECO:0000259" key="17">
    <source>
        <dbReference type="Pfam" id="PF02932"/>
    </source>
</evidence>
<evidence type="ECO:0000256" key="5">
    <source>
        <dbReference type="ARBA" id="ARBA00023018"/>
    </source>
</evidence>
<evidence type="ECO:0000313" key="18">
    <source>
        <dbReference type="Proteomes" id="UP000038045"/>
    </source>
</evidence>
<evidence type="ECO:0000256" key="7">
    <source>
        <dbReference type="ARBA" id="ARBA00023136"/>
    </source>
</evidence>
<dbReference type="InterPro" id="IPR038050">
    <property type="entry name" value="Neuro_actylchol_rec"/>
</dbReference>
<dbReference type="STRING" id="131310.A0A0N4ZGY4"/>
<sequence length="526" mass="62307">MQNLLFFIFLLINIVYCNDSENRLFEDLFSTYSKLIRPIENSNNTIDILFKMKLNQIIDVNEREQIIKISGWLYHQWHDYRLEWSPSEYGNTTMLHIPGELIWLPDIILYNNAGGTPWVRVLTKVDLYYNGTIVWEPPFIYDSVCPINTKWFPYDEQKCGFKFGSWSYSSLEVDIFHPEKHRMVLNSEIHETVWYIENAIDITEFQESIEWDVVEITGLKHKVKYPCCEKYWIDITYNINIRRKKFFYTINLMIPCIILASTTPFVFYIPCESNLKIQYCISIYVALTIFYLLLIEIIPPTSTVISLIGKYLLFTMFMVAFSIFSTVVVQNIHYKTEEMPILIRHIFINILGKRILIFRDSEEIKNHKKERYHRKLPPLSALRILEKHFKKSCNTKAKYEEKKKSNLMIINKMFEGFTKQLTGINQSDNEFNETIENLDTSDFDKRLEIVGYNIRYIAKCLQQVRKIEEIGEDWRFVAMVIDRILLVVFFVTILIGTMIACFSAPSLRDHRISLSIPSGPLYSKYQ</sequence>
<dbReference type="Proteomes" id="UP000038045">
    <property type="component" value="Unplaced"/>
</dbReference>
<dbReference type="SUPFAM" id="SSF63712">
    <property type="entry name" value="Nicotinic receptor ligand binding domain-like"/>
    <property type="match status" value="1"/>
</dbReference>
<feature type="transmembrane region" description="Helical" evidence="14">
    <location>
        <begin position="311"/>
        <end position="329"/>
    </location>
</feature>
<dbReference type="InterPro" id="IPR006029">
    <property type="entry name" value="Neurotrans-gated_channel_TM"/>
</dbReference>
<comment type="subcellular location">
    <subcellularLocation>
        <location evidence="13">Synaptic cell membrane</location>
        <topology evidence="13">Multi-pass membrane protein</topology>
    </subcellularLocation>
</comment>
<dbReference type="CDD" id="cd19064">
    <property type="entry name" value="LGIC_TM_nAChR"/>
    <property type="match status" value="1"/>
</dbReference>
<evidence type="ECO:0000256" key="15">
    <source>
        <dbReference type="SAM" id="SignalP"/>
    </source>
</evidence>
<keyword evidence="3 14" id="KW-0812">Transmembrane</keyword>
<evidence type="ECO:0000256" key="11">
    <source>
        <dbReference type="ARBA" id="ARBA00023286"/>
    </source>
</evidence>
<keyword evidence="15" id="KW-0732">Signal</keyword>
<keyword evidence="12" id="KW-0407">Ion channel</keyword>
<evidence type="ECO:0000256" key="12">
    <source>
        <dbReference type="ARBA" id="ARBA00023303"/>
    </source>
</evidence>
<dbReference type="InterPro" id="IPR002394">
    <property type="entry name" value="Nicotinic_acetylcholine_rcpt"/>
</dbReference>
<keyword evidence="18" id="KW-1185">Reference proteome</keyword>
<feature type="chain" id="PRO_5005891685" evidence="15">
    <location>
        <begin position="18"/>
        <end position="526"/>
    </location>
</feature>
<keyword evidence="5" id="KW-0770">Synapse</keyword>
<feature type="transmembrane region" description="Helical" evidence="14">
    <location>
        <begin position="484"/>
        <end position="505"/>
    </location>
</feature>
<evidence type="ECO:0000256" key="2">
    <source>
        <dbReference type="ARBA" id="ARBA00022475"/>
    </source>
</evidence>
<feature type="signal peptide" evidence="15">
    <location>
        <begin position="1"/>
        <end position="17"/>
    </location>
</feature>
<evidence type="ECO:0000256" key="14">
    <source>
        <dbReference type="SAM" id="Phobius"/>
    </source>
</evidence>
<dbReference type="GO" id="GO:0045211">
    <property type="term" value="C:postsynaptic membrane"/>
    <property type="evidence" value="ECO:0007669"/>
    <property type="project" value="InterPro"/>
</dbReference>
<evidence type="ECO:0000259" key="16">
    <source>
        <dbReference type="Pfam" id="PF02931"/>
    </source>
</evidence>
<dbReference type="InterPro" id="IPR006201">
    <property type="entry name" value="Neur_channel"/>
</dbReference>
<name>A0A0N4ZGY4_PARTI</name>
<keyword evidence="1" id="KW-0813">Transport</keyword>
<dbReference type="WBParaSite" id="PTRK_0000714800.1">
    <property type="protein sequence ID" value="PTRK_0000714800.1"/>
    <property type="gene ID" value="PTRK_0000714800"/>
</dbReference>
<dbReference type="InterPro" id="IPR006202">
    <property type="entry name" value="Neur_chan_lig-bd"/>
</dbReference>
<dbReference type="InterPro" id="IPR036734">
    <property type="entry name" value="Neur_chan_lig-bd_sf"/>
</dbReference>
<evidence type="ECO:0000256" key="4">
    <source>
        <dbReference type="ARBA" id="ARBA00022989"/>
    </source>
</evidence>
<dbReference type="SUPFAM" id="SSF90112">
    <property type="entry name" value="Neurotransmitter-gated ion-channel transmembrane pore"/>
    <property type="match status" value="1"/>
</dbReference>
<keyword evidence="4 14" id="KW-1133">Transmembrane helix</keyword>
<evidence type="ECO:0000256" key="10">
    <source>
        <dbReference type="ARBA" id="ARBA00023180"/>
    </source>
</evidence>
<dbReference type="PRINTS" id="PR00252">
    <property type="entry name" value="NRIONCHANNEL"/>
</dbReference>
<dbReference type="GO" id="GO:0022848">
    <property type="term" value="F:acetylcholine-gated monoatomic cation-selective channel activity"/>
    <property type="evidence" value="ECO:0007669"/>
    <property type="project" value="InterPro"/>
</dbReference>
<dbReference type="InterPro" id="IPR036719">
    <property type="entry name" value="Neuro-gated_channel_TM_sf"/>
</dbReference>
<evidence type="ECO:0000256" key="13">
    <source>
        <dbReference type="ARBA" id="ARBA00034099"/>
    </source>
</evidence>
<feature type="transmembrane region" description="Helical" evidence="14">
    <location>
        <begin position="281"/>
        <end position="299"/>
    </location>
</feature>
<proteinExistence type="predicted"/>
<evidence type="ECO:0000313" key="19">
    <source>
        <dbReference type="WBParaSite" id="PTRK_0000714800.1"/>
    </source>
</evidence>
<feature type="domain" description="Neurotransmitter-gated ion-channel transmembrane" evidence="17">
    <location>
        <begin position="252"/>
        <end position="499"/>
    </location>
</feature>
<dbReference type="PANTHER" id="PTHR18945">
    <property type="entry name" value="NEUROTRANSMITTER GATED ION CHANNEL"/>
    <property type="match status" value="1"/>
</dbReference>
<dbReference type="Gene3D" id="1.20.58.390">
    <property type="entry name" value="Neurotransmitter-gated ion-channel transmembrane domain"/>
    <property type="match status" value="2"/>
</dbReference>
<feature type="transmembrane region" description="Helical" evidence="14">
    <location>
        <begin position="246"/>
        <end position="269"/>
    </location>
</feature>
<evidence type="ECO:0000256" key="8">
    <source>
        <dbReference type="ARBA" id="ARBA00023157"/>
    </source>
</evidence>
<dbReference type="AlphaFoldDB" id="A0A0N4ZGY4"/>
<keyword evidence="7 14" id="KW-0472">Membrane</keyword>
<evidence type="ECO:0000256" key="1">
    <source>
        <dbReference type="ARBA" id="ARBA00022448"/>
    </source>
</evidence>
<accession>A0A0N4ZGY4</accession>
<dbReference type="Pfam" id="PF02931">
    <property type="entry name" value="Neur_chan_LBD"/>
    <property type="match status" value="1"/>
</dbReference>